<dbReference type="Proteomes" id="UP001277761">
    <property type="component" value="Unassembled WGS sequence"/>
</dbReference>
<gene>
    <name evidence="1" type="ORF">SK069_16845</name>
</gene>
<proteinExistence type="predicted"/>
<sequence>MSTQSHSEFTLPRPRVILLLIVALMAISGVFGGLLDGQTADTIQPQPAVSH</sequence>
<keyword evidence="2" id="KW-1185">Reference proteome</keyword>
<evidence type="ECO:0000313" key="1">
    <source>
        <dbReference type="EMBL" id="MDX8153269.1"/>
    </source>
</evidence>
<organism evidence="1 2">
    <name type="scientific">Patulibacter brassicae</name>
    <dbReference type="NCBI Taxonomy" id="1705717"/>
    <lineage>
        <taxon>Bacteria</taxon>
        <taxon>Bacillati</taxon>
        <taxon>Actinomycetota</taxon>
        <taxon>Thermoleophilia</taxon>
        <taxon>Solirubrobacterales</taxon>
        <taxon>Patulibacteraceae</taxon>
        <taxon>Patulibacter</taxon>
    </lineage>
</organism>
<name>A0ABU4VNR7_9ACTN</name>
<evidence type="ECO:0000313" key="2">
    <source>
        <dbReference type="Proteomes" id="UP001277761"/>
    </source>
</evidence>
<reference evidence="1 2" key="1">
    <citation type="submission" date="2023-11" db="EMBL/GenBank/DDBJ databases">
        <authorList>
            <person name="Xu M."/>
            <person name="Jiang T."/>
        </authorList>
    </citation>
    <scope>NUCLEOTIDE SEQUENCE [LARGE SCALE GENOMIC DNA]</scope>
    <source>
        <strain evidence="1 2">SD</strain>
    </source>
</reference>
<dbReference type="EMBL" id="JAXAVX010000012">
    <property type="protein sequence ID" value="MDX8153269.1"/>
    <property type="molecule type" value="Genomic_DNA"/>
</dbReference>
<comment type="caution">
    <text evidence="1">The sequence shown here is derived from an EMBL/GenBank/DDBJ whole genome shotgun (WGS) entry which is preliminary data.</text>
</comment>
<protein>
    <submittedName>
        <fullName evidence="1">Uncharacterized protein</fullName>
    </submittedName>
</protein>
<dbReference type="RefSeq" id="WP_319955418.1">
    <property type="nucleotide sequence ID" value="NZ_JAXAVX010000012.1"/>
</dbReference>
<accession>A0ABU4VNR7</accession>